<feature type="domain" description="HTH cro/C1-type" evidence="3">
    <location>
        <begin position="10"/>
        <end position="64"/>
    </location>
</feature>
<feature type="transmembrane region" description="Helical" evidence="2">
    <location>
        <begin position="127"/>
        <end position="146"/>
    </location>
</feature>
<dbReference type="PANTHER" id="PTHR46558:SF4">
    <property type="entry name" value="DNA-BIDING PHAGE PROTEIN"/>
    <property type="match status" value="1"/>
</dbReference>
<dbReference type="InterPro" id="IPR010982">
    <property type="entry name" value="Lambda_DNA-bd_dom_sf"/>
</dbReference>
<evidence type="ECO:0000313" key="4">
    <source>
        <dbReference type="EMBL" id="MSA94818.1"/>
    </source>
</evidence>
<evidence type="ECO:0000256" key="1">
    <source>
        <dbReference type="ARBA" id="ARBA00023125"/>
    </source>
</evidence>
<dbReference type="Pfam" id="PF01381">
    <property type="entry name" value="HTH_3"/>
    <property type="match status" value="1"/>
</dbReference>
<reference evidence="4 5" key="1">
    <citation type="journal article" date="2019" name="Nat. Med.">
        <title>A library of human gut bacterial isolates paired with longitudinal multiomics data enables mechanistic microbiome research.</title>
        <authorList>
            <person name="Poyet M."/>
            <person name="Groussin M."/>
            <person name="Gibbons S.M."/>
            <person name="Avila-Pacheco J."/>
            <person name="Jiang X."/>
            <person name="Kearney S.M."/>
            <person name="Perrotta A.R."/>
            <person name="Berdy B."/>
            <person name="Zhao S."/>
            <person name="Lieberman T.D."/>
            <person name="Swanson P.K."/>
            <person name="Smith M."/>
            <person name="Roesemann S."/>
            <person name="Alexander J.E."/>
            <person name="Rich S.A."/>
            <person name="Livny J."/>
            <person name="Vlamakis H."/>
            <person name="Clish C."/>
            <person name="Bullock K."/>
            <person name="Deik A."/>
            <person name="Scott J."/>
            <person name="Pierce K.A."/>
            <person name="Xavier R.J."/>
            <person name="Alm E.J."/>
        </authorList>
    </citation>
    <scope>NUCLEOTIDE SEQUENCE [LARGE SCALE GENOMIC DNA]</scope>
    <source>
        <strain evidence="4 5">BIOML-A1</strain>
    </source>
</reference>
<dbReference type="PROSITE" id="PS50943">
    <property type="entry name" value="HTH_CROC1"/>
    <property type="match status" value="1"/>
</dbReference>
<dbReference type="AlphaFoldDB" id="A0A7K0IBA1"/>
<proteinExistence type="predicted"/>
<accession>A0A7K0IBA1</accession>
<dbReference type="SUPFAM" id="SSF47413">
    <property type="entry name" value="lambda repressor-like DNA-binding domains"/>
    <property type="match status" value="1"/>
</dbReference>
<dbReference type="RefSeq" id="WP_206670909.1">
    <property type="nucleotide sequence ID" value="NZ_WKZA01000024.1"/>
</dbReference>
<evidence type="ECO:0000259" key="3">
    <source>
        <dbReference type="PROSITE" id="PS50943"/>
    </source>
</evidence>
<keyword evidence="2" id="KW-0472">Membrane</keyword>
<dbReference type="InterPro" id="IPR001387">
    <property type="entry name" value="Cro/C1-type_HTH"/>
</dbReference>
<gene>
    <name evidence="4" type="ORF">GKG38_07045</name>
</gene>
<name>A0A7K0IBA1_9ACTN</name>
<organism evidence="4 5">
    <name type="scientific">Gordonibacter urolithinfaciens</name>
    <dbReference type="NCBI Taxonomy" id="1335613"/>
    <lineage>
        <taxon>Bacteria</taxon>
        <taxon>Bacillati</taxon>
        <taxon>Actinomycetota</taxon>
        <taxon>Coriobacteriia</taxon>
        <taxon>Eggerthellales</taxon>
        <taxon>Eggerthellaceae</taxon>
        <taxon>Gordonibacter</taxon>
    </lineage>
</organism>
<keyword evidence="2" id="KW-0812">Transmembrane</keyword>
<evidence type="ECO:0000256" key="2">
    <source>
        <dbReference type="SAM" id="Phobius"/>
    </source>
</evidence>
<dbReference type="CDD" id="cd00093">
    <property type="entry name" value="HTH_XRE"/>
    <property type="match status" value="1"/>
</dbReference>
<dbReference type="Proteomes" id="UP000462865">
    <property type="component" value="Unassembled WGS sequence"/>
</dbReference>
<dbReference type="Gene3D" id="1.10.260.40">
    <property type="entry name" value="lambda repressor-like DNA-binding domains"/>
    <property type="match status" value="1"/>
</dbReference>
<protein>
    <submittedName>
        <fullName evidence="4">Helix-turn-helix domain-containing protein</fullName>
    </submittedName>
</protein>
<evidence type="ECO:0000313" key="5">
    <source>
        <dbReference type="Proteomes" id="UP000462865"/>
    </source>
</evidence>
<dbReference type="EMBL" id="WKZA01000024">
    <property type="protein sequence ID" value="MSA94818.1"/>
    <property type="molecule type" value="Genomic_DNA"/>
</dbReference>
<dbReference type="GO" id="GO:0003677">
    <property type="term" value="F:DNA binding"/>
    <property type="evidence" value="ECO:0007669"/>
    <property type="project" value="UniProtKB-KW"/>
</dbReference>
<keyword evidence="1" id="KW-0238">DNA-binding</keyword>
<dbReference type="PANTHER" id="PTHR46558">
    <property type="entry name" value="TRACRIPTIONAL REGULATORY PROTEIN-RELATED-RELATED"/>
    <property type="match status" value="1"/>
</dbReference>
<dbReference type="SMART" id="SM00530">
    <property type="entry name" value="HTH_XRE"/>
    <property type="match status" value="1"/>
</dbReference>
<feature type="transmembrane region" description="Helical" evidence="2">
    <location>
        <begin position="98"/>
        <end position="115"/>
    </location>
</feature>
<sequence length="159" mass="17591">MNQIATGTFIARKRRELNLTQAQLAERLGISSKSVSKWERGKCMPDYSIVNELCNALGITVSELLDGEENERENLRMYDNDQMIEMLARIQRLENQRVTIIGIILIVMGISLLALSRLIDGSNVADFLGGLVLGSGVGTILIGVFLTTRSVFAHLMHAD</sequence>
<keyword evidence="2" id="KW-1133">Transmembrane helix</keyword>
<comment type="caution">
    <text evidence="4">The sequence shown here is derived from an EMBL/GenBank/DDBJ whole genome shotgun (WGS) entry which is preliminary data.</text>
</comment>